<sequence>MTQLICSLVLPSYFLSSFFFTFQGRKVP</sequence>
<evidence type="ECO:0000313" key="1">
    <source>
        <dbReference type="EMBL" id="MBX35238.1"/>
    </source>
</evidence>
<accession>A0A2P2MYE6</accession>
<dbReference type="AlphaFoldDB" id="A0A2P2MYE6"/>
<protein>
    <submittedName>
        <fullName evidence="1">Uncharacterized protein</fullName>
    </submittedName>
</protein>
<dbReference type="EMBL" id="GGEC01054754">
    <property type="protein sequence ID" value="MBX35238.1"/>
    <property type="molecule type" value="Transcribed_RNA"/>
</dbReference>
<reference evidence="1" key="1">
    <citation type="submission" date="2018-02" db="EMBL/GenBank/DDBJ databases">
        <title>Rhizophora mucronata_Transcriptome.</title>
        <authorList>
            <person name="Meera S.P."/>
            <person name="Sreeshan A."/>
            <person name="Augustine A."/>
        </authorList>
    </citation>
    <scope>NUCLEOTIDE SEQUENCE</scope>
    <source>
        <tissue evidence="1">Leaf</tissue>
    </source>
</reference>
<proteinExistence type="predicted"/>
<organism evidence="1">
    <name type="scientific">Rhizophora mucronata</name>
    <name type="common">Asiatic mangrove</name>
    <dbReference type="NCBI Taxonomy" id="61149"/>
    <lineage>
        <taxon>Eukaryota</taxon>
        <taxon>Viridiplantae</taxon>
        <taxon>Streptophyta</taxon>
        <taxon>Embryophyta</taxon>
        <taxon>Tracheophyta</taxon>
        <taxon>Spermatophyta</taxon>
        <taxon>Magnoliopsida</taxon>
        <taxon>eudicotyledons</taxon>
        <taxon>Gunneridae</taxon>
        <taxon>Pentapetalae</taxon>
        <taxon>rosids</taxon>
        <taxon>fabids</taxon>
        <taxon>Malpighiales</taxon>
        <taxon>Rhizophoraceae</taxon>
        <taxon>Rhizophora</taxon>
    </lineage>
</organism>
<name>A0A2P2MYE6_RHIMU</name>